<protein>
    <submittedName>
        <fullName evidence="2">Uncharacterized protein</fullName>
    </submittedName>
</protein>
<feature type="region of interest" description="Disordered" evidence="1">
    <location>
        <begin position="92"/>
        <end position="145"/>
    </location>
</feature>
<accession>A0A9N7VAT3</accession>
<feature type="compositionally biased region" description="Polar residues" evidence="1">
    <location>
        <begin position="116"/>
        <end position="125"/>
    </location>
</feature>
<gene>
    <name evidence="2" type="ORF">PLEPLA_LOCUS33833</name>
</gene>
<dbReference type="AlphaFoldDB" id="A0A9N7VAT3"/>
<evidence type="ECO:0000256" key="1">
    <source>
        <dbReference type="SAM" id="MobiDB-lite"/>
    </source>
</evidence>
<sequence length="213" mass="23093">MLNLGRDSRVVDLEIDGGTTFPIRPGNTLGSPQEELKSAARRWHQANFAICLLSPFPCISSLLPPPPPSQSALHLLSLRACHPYGISEAGARHPLPLSPPPPPPPPHALLFHAPISTPTLPQSSPKGPEPGQKTKKRVEGNKKSPKLGYTPFHILLGACCASCAHRLEGKSCGEELRAIILPKERLIYANEGEEEEESNAHSVTTEMYNGLFR</sequence>
<keyword evidence="3" id="KW-1185">Reference proteome</keyword>
<comment type="caution">
    <text evidence="2">The sequence shown here is derived from an EMBL/GenBank/DDBJ whole genome shotgun (WGS) entry which is preliminary data.</text>
</comment>
<evidence type="ECO:0000313" key="3">
    <source>
        <dbReference type="Proteomes" id="UP001153269"/>
    </source>
</evidence>
<feature type="compositionally biased region" description="Pro residues" evidence="1">
    <location>
        <begin position="96"/>
        <end position="107"/>
    </location>
</feature>
<name>A0A9N7VAT3_PLEPL</name>
<reference evidence="2" key="1">
    <citation type="submission" date="2020-03" db="EMBL/GenBank/DDBJ databases">
        <authorList>
            <person name="Weist P."/>
        </authorList>
    </citation>
    <scope>NUCLEOTIDE SEQUENCE</scope>
</reference>
<proteinExistence type="predicted"/>
<evidence type="ECO:0000313" key="2">
    <source>
        <dbReference type="EMBL" id="CAB1446091.1"/>
    </source>
</evidence>
<organism evidence="2 3">
    <name type="scientific">Pleuronectes platessa</name>
    <name type="common">European plaice</name>
    <dbReference type="NCBI Taxonomy" id="8262"/>
    <lineage>
        <taxon>Eukaryota</taxon>
        <taxon>Metazoa</taxon>
        <taxon>Chordata</taxon>
        <taxon>Craniata</taxon>
        <taxon>Vertebrata</taxon>
        <taxon>Euteleostomi</taxon>
        <taxon>Actinopterygii</taxon>
        <taxon>Neopterygii</taxon>
        <taxon>Teleostei</taxon>
        <taxon>Neoteleostei</taxon>
        <taxon>Acanthomorphata</taxon>
        <taxon>Carangaria</taxon>
        <taxon>Pleuronectiformes</taxon>
        <taxon>Pleuronectoidei</taxon>
        <taxon>Pleuronectidae</taxon>
        <taxon>Pleuronectes</taxon>
    </lineage>
</organism>
<dbReference type="EMBL" id="CADEAL010003890">
    <property type="protein sequence ID" value="CAB1446091.1"/>
    <property type="molecule type" value="Genomic_DNA"/>
</dbReference>
<dbReference type="Proteomes" id="UP001153269">
    <property type="component" value="Unassembled WGS sequence"/>
</dbReference>